<dbReference type="InterPro" id="IPR050154">
    <property type="entry name" value="UbiB_kinase"/>
</dbReference>
<evidence type="ECO:0000256" key="1">
    <source>
        <dbReference type="ARBA" id="ARBA00009670"/>
    </source>
</evidence>
<evidence type="ECO:0000256" key="2">
    <source>
        <dbReference type="SAM" id="Phobius"/>
    </source>
</evidence>
<keyword evidence="5" id="KW-1185">Reference proteome</keyword>
<keyword evidence="4" id="KW-0830">Ubiquinone</keyword>
<evidence type="ECO:0000259" key="3">
    <source>
        <dbReference type="PROSITE" id="PS50011"/>
    </source>
</evidence>
<dbReference type="InterPro" id="IPR011009">
    <property type="entry name" value="Kinase-like_dom_sf"/>
</dbReference>
<dbReference type="OrthoDB" id="9795390at2"/>
<dbReference type="CDD" id="cd05121">
    <property type="entry name" value="ABC1_ADCK3-like"/>
    <property type="match status" value="1"/>
</dbReference>
<organism evidence="4 5">
    <name type="scientific">Gracilimonas mengyeensis</name>
    <dbReference type="NCBI Taxonomy" id="1302730"/>
    <lineage>
        <taxon>Bacteria</taxon>
        <taxon>Pseudomonadati</taxon>
        <taxon>Balneolota</taxon>
        <taxon>Balneolia</taxon>
        <taxon>Balneolales</taxon>
        <taxon>Balneolaceae</taxon>
        <taxon>Gracilimonas</taxon>
    </lineage>
</organism>
<dbReference type="InterPro" id="IPR000719">
    <property type="entry name" value="Prot_kinase_dom"/>
</dbReference>
<dbReference type="PROSITE" id="PS50011">
    <property type="entry name" value="PROTEIN_KINASE_DOM"/>
    <property type="match status" value="1"/>
</dbReference>
<sequence>MALSSDKINQYRKLLSFVLTYWNSDLLSETASNAMGADIDAQQVRDYDQSPEELADDLEEMGPTYIKLGQLLSTRPDLLPDPYLDALSDLQDDAEPIDFDTVQEIVEEELGTEISKAFAHFDEEPLASASIGQVHKATIRSGKEVVVKVQRPGIREQFFTDLEVLQEIVDWAVEHTETARKFALDELVSELQQILTNELNYSKEAQNLIRIHENLKDFKHLTVPLPVDDYSTSKILTMEFMDGKKVVSLSPLKQIEMHSEELADEFVEAYLKQVMVDGFLHADPHPGNIHLTKENKLALLDLGMVAHISAKNREHLLQFMAALSEDSGEKVGDILLDMSTLRDDYDEDRFRKTVNYLVMESQNATASEMKTGRMLIQMNQSAAQNGIKLPTEVNILGKVLLNLDQIISKLDPEFDMRGAIRKHIWKLMEKKMKEEIKPENFLSVLVEAKKLAEHLPERLNKITKKLAENELEIKVDAIDEKRLTDGFQKVANRITLGLIIAATIIGAAMLMNVPTDFTVFGYPGLAMIFFLLAATGGVLLTYYIIFKDEDFR</sequence>
<keyword evidence="4" id="KW-0418">Kinase</keyword>
<protein>
    <submittedName>
        <fullName evidence="4">Predicted unusual protein kinase regulating ubiquinone biosynthesis, AarF/ABC1/UbiB family</fullName>
    </submittedName>
</protein>
<evidence type="ECO:0000313" key="5">
    <source>
        <dbReference type="Proteomes" id="UP000317557"/>
    </source>
</evidence>
<dbReference type="EMBL" id="FXTP01000017">
    <property type="protein sequence ID" value="SMO93849.1"/>
    <property type="molecule type" value="Genomic_DNA"/>
</dbReference>
<feature type="domain" description="Protein kinase" evidence="3">
    <location>
        <begin position="120"/>
        <end position="487"/>
    </location>
</feature>
<reference evidence="4 5" key="1">
    <citation type="submission" date="2017-05" db="EMBL/GenBank/DDBJ databases">
        <authorList>
            <person name="Varghese N."/>
            <person name="Submissions S."/>
        </authorList>
    </citation>
    <scope>NUCLEOTIDE SEQUENCE [LARGE SCALE GENOMIC DNA]</scope>
    <source>
        <strain evidence="4 5">DSM 21985</strain>
    </source>
</reference>
<feature type="transmembrane region" description="Helical" evidence="2">
    <location>
        <begin position="490"/>
        <end position="513"/>
    </location>
</feature>
<dbReference type="SUPFAM" id="SSF56112">
    <property type="entry name" value="Protein kinase-like (PK-like)"/>
    <property type="match status" value="1"/>
</dbReference>
<dbReference type="Proteomes" id="UP000317557">
    <property type="component" value="Unassembled WGS sequence"/>
</dbReference>
<dbReference type="GO" id="GO:0005524">
    <property type="term" value="F:ATP binding"/>
    <property type="evidence" value="ECO:0007669"/>
    <property type="project" value="InterPro"/>
</dbReference>
<feature type="transmembrane region" description="Helical" evidence="2">
    <location>
        <begin position="525"/>
        <end position="546"/>
    </location>
</feature>
<proteinExistence type="inferred from homology"/>
<keyword evidence="2" id="KW-1133">Transmembrane helix</keyword>
<dbReference type="GO" id="GO:0004672">
    <property type="term" value="F:protein kinase activity"/>
    <property type="evidence" value="ECO:0007669"/>
    <property type="project" value="InterPro"/>
</dbReference>
<gene>
    <name evidence="4" type="ORF">SAMN06265219_11714</name>
</gene>
<accession>A0A521FCG4</accession>
<name>A0A521FCG4_9BACT</name>
<dbReference type="PANTHER" id="PTHR10566:SF113">
    <property type="entry name" value="PROTEIN ACTIVITY OF BC1 COMPLEX KINASE 7, CHLOROPLASTIC"/>
    <property type="match status" value="1"/>
</dbReference>
<keyword evidence="2" id="KW-0472">Membrane</keyword>
<keyword evidence="2" id="KW-0812">Transmembrane</keyword>
<dbReference type="AlphaFoldDB" id="A0A521FCG4"/>
<dbReference type="RefSeq" id="WP_142455846.1">
    <property type="nucleotide sequence ID" value="NZ_FXTP01000017.1"/>
</dbReference>
<evidence type="ECO:0000313" key="4">
    <source>
        <dbReference type="EMBL" id="SMO93849.1"/>
    </source>
</evidence>
<keyword evidence="4" id="KW-0808">Transferase</keyword>
<dbReference type="InterPro" id="IPR004147">
    <property type="entry name" value="ABC1_dom"/>
</dbReference>
<comment type="similarity">
    <text evidence="1">Belongs to the protein kinase superfamily. ADCK protein kinase family.</text>
</comment>
<dbReference type="Pfam" id="PF03109">
    <property type="entry name" value="ABC1"/>
    <property type="match status" value="1"/>
</dbReference>
<dbReference type="PANTHER" id="PTHR10566">
    <property type="entry name" value="CHAPERONE-ACTIVITY OF BC1 COMPLEX CABC1 -RELATED"/>
    <property type="match status" value="1"/>
</dbReference>